<dbReference type="EMBL" id="FNBA01000003">
    <property type="protein sequence ID" value="SDE88052.1"/>
    <property type="molecule type" value="Genomic_DNA"/>
</dbReference>
<dbReference type="STRING" id="227084.SAMN05421855_103165"/>
<accession>A0A1G7GIR3</accession>
<gene>
    <name evidence="1" type="ORF">SAMN05421855_103165</name>
</gene>
<dbReference type="RefSeq" id="WP_093144223.1">
    <property type="nucleotide sequence ID" value="NZ_BMWO01000003.1"/>
</dbReference>
<organism evidence="1 2">
    <name type="scientific">Ulvibacter litoralis</name>
    <dbReference type="NCBI Taxonomy" id="227084"/>
    <lineage>
        <taxon>Bacteria</taxon>
        <taxon>Pseudomonadati</taxon>
        <taxon>Bacteroidota</taxon>
        <taxon>Flavobacteriia</taxon>
        <taxon>Flavobacteriales</taxon>
        <taxon>Flavobacteriaceae</taxon>
        <taxon>Ulvibacter</taxon>
    </lineage>
</organism>
<protein>
    <submittedName>
        <fullName evidence="1">Uncharacterized protein</fullName>
    </submittedName>
</protein>
<proteinExistence type="predicted"/>
<evidence type="ECO:0000313" key="1">
    <source>
        <dbReference type="EMBL" id="SDE88052.1"/>
    </source>
</evidence>
<dbReference type="AlphaFoldDB" id="A0A1G7GIR3"/>
<dbReference type="Proteomes" id="UP000199321">
    <property type="component" value="Unassembled WGS sequence"/>
</dbReference>
<evidence type="ECO:0000313" key="2">
    <source>
        <dbReference type="Proteomes" id="UP000199321"/>
    </source>
</evidence>
<name>A0A1G7GIR3_9FLAO</name>
<sequence>MKTVVKSVSTFLIVASLCICFISCDTKTQLHDATPPQQTITYEQANALEEDYIETRYKLLKDTLKIEDTRDFWFSIDTLKKYIAYVEHEAGEKGLSGLGVRVYYGSYPKKSNYPNAGYSTVFIVPTARDAASPIKSGFAPIKAEDSNIEGLLPLNYGGGGIPPNNY</sequence>
<reference evidence="1 2" key="1">
    <citation type="submission" date="2016-10" db="EMBL/GenBank/DDBJ databases">
        <authorList>
            <person name="de Groot N.N."/>
        </authorList>
    </citation>
    <scope>NUCLEOTIDE SEQUENCE [LARGE SCALE GENOMIC DNA]</scope>
    <source>
        <strain evidence="1 2">DSM 16195</strain>
    </source>
</reference>
<keyword evidence="2" id="KW-1185">Reference proteome</keyword>
<dbReference type="OrthoDB" id="1440507at2"/>